<dbReference type="PANTHER" id="PTHR12147:SF56">
    <property type="entry name" value="AMINOPEPTIDASE YDR415C-RELATED"/>
    <property type="match status" value="1"/>
</dbReference>
<keyword evidence="3 9" id="KW-0645">Protease</keyword>
<evidence type="ECO:0000256" key="4">
    <source>
        <dbReference type="ARBA" id="ARBA00022723"/>
    </source>
</evidence>
<evidence type="ECO:0000256" key="6">
    <source>
        <dbReference type="ARBA" id="ARBA00022801"/>
    </source>
</evidence>
<keyword evidence="4 9" id="KW-0479">Metal-binding</keyword>
<keyword evidence="6 9" id="KW-0378">Hydrolase</keyword>
<dbReference type="InterPro" id="IPR018247">
    <property type="entry name" value="EF_Hand_1_Ca_BS"/>
</dbReference>
<evidence type="ECO:0000259" key="10">
    <source>
        <dbReference type="Pfam" id="PF04389"/>
    </source>
</evidence>
<comment type="cofactor">
    <cofactor evidence="1">
        <name>Zn(2+)</name>
        <dbReference type="ChEBI" id="CHEBI:29105"/>
    </cofactor>
</comment>
<dbReference type="EC" id="3.4.-.-" evidence="9"/>
<dbReference type="FunFam" id="3.40.630.10:FF:000042">
    <property type="entry name" value="Peptide hydrolase"/>
    <property type="match status" value="1"/>
</dbReference>
<dbReference type="GO" id="GO:0008235">
    <property type="term" value="F:metalloexopeptidase activity"/>
    <property type="evidence" value="ECO:0007669"/>
    <property type="project" value="InterPro"/>
</dbReference>
<evidence type="ECO:0000313" key="11">
    <source>
        <dbReference type="EMBL" id="KAF9332141.1"/>
    </source>
</evidence>
<evidence type="ECO:0000313" key="12">
    <source>
        <dbReference type="Proteomes" id="UP000696485"/>
    </source>
</evidence>
<evidence type="ECO:0000256" key="8">
    <source>
        <dbReference type="ARBA" id="ARBA00043962"/>
    </source>
</evidence>
<keyword evidence="5 9" id="KW-0732">Signal</keyword>
<keyword evidence="7 9" id="KW-0862">Zinc</keyword>
<dbReference type="Gene3D" id="3.40.630.10">
    <property type="entry name" value="Zn peptidases"/>
    <property type="match status" value="1"/>
</dbReference>
<evidence type="ECO:0000256" key="2">
    <source>
        <dbReference type="ARBA" id="ARBA00022438"/>
    </source>
</evidence>
<name>A0A9P5SKD3_9FUNG</name>
<keyword evidence="12" id="KW-1185">Reference proteome</keyword>
<keyword evidence="2 11" id="KW-0031">Aminopeptidase</keyword>
<comment type="caution">
    <text evidence="11">The sequence shown here is derived from an EMBL/GenBank/DDBJ whole genome shotgun (WGS) entry which is preliminary data.</text>
</comment>
<evidence type="ECO:0000256" key="9">
    <source>
        <dbReference type="RuleBase" id="RU361240"/>
    </source>
</evidence>
<gene>
    <name evidence="11" type="primary">LAP1</name>
    <name evidence="11" type="ORF">BG006_004985</name>
</gene>
<evidence type="ECO:0000256" key="5">
    <source>
        <dbReference type="ARBA" id="ARBA00022729"/>
    </source>
</evidence>
<evidence type="ECO:0000256" key="1">
    <source>
        <dbReference type="ARBA" id="ARBA00001947"/>
    </source>
</evidence>
<dbReference type="GO" id="GO:0006508">
    <property type="term" value="P:proteolysis"/>
    <property type="evidence" value="ECO:0007669"/>
    <property type="project" value="UniProtKB-KW"/>
</dbReference>
<sequence length="386" mass="43500">MVKLQSFLMLSLAATALAAPSWWEQWSLGKKTNRVAHDEDRRLVQTSDQKAPFWTSEAERLDMLRNNVNYMDITDYMDLGTSLKPLGKKPLPKTAVHQNKVARYVDQLSTANMEIALTKFTSFNTRYYKSETGFESAKWLYKQISDLIEETDAESDISIRKFDHPWKQFSIIARFEGKNESLSNSPVIVGAHQDSVNMWLPQWGRSPGADDDGSGTVTILEVFRALVNTGFRPNRPVEFHWYSAEEAGLLGSQAVAQSYEKKGVDVLAMIQNDMTGYVGTKFAESYGIVVDYVDDELTELVRVFARTYGDIPVRETKCGYACSDHASWAKAGYRSAFAIEGDFSDSSPYIHTSNDDVSHINFNHMKQFAKLALGFAVELGHFKGEI</sequence>
<dbReference type="AlphaFoldDB" id="A0A9P5SKD3"/>
<proteinExistence type="inferred from homology"/>
<organism evidence="11 12">
    <name type="scientific">Podila minutissima</name>
    <dbReference type="NCBI Taxonomy" id="64525"/>
    <lineage>
        <taxon>Eukaryota</taxon>
        <taxon>Fungi</taxon>
        <taxon>Fungi incertae sedis</taxon>
        <taxon>Mucoromycota</taxon>
        <taxon>Mortierellomycotina</taxon>
        <taxon>Mortierellomycetes</taxon>
        <taxon>Mortierellales</taxon>
        <taxon>Mortierellaceae</taxon>
        <taxon>Podila</taxon>
    </lineage>
</organism>
<dbReference type="Pfam" id="PF04389">
    <property type="entry name" value="Peptidase_M28"/>
    <property type="match status" value="1"/>
</dbReference>
<feature type="chain" id="PRO_5040544017" description="Peptide hydrolase" evidence="9">
    <location>
        <begin position="19"/>
        <end position="386"/>
    </location>
</feature>
<dbReference type="PROSITE" id="PS00018">
    <property type="entry name" value="EF_HAND_1"/>
    <property type="match status" value="1"/>
</dbReference>
<dbReference type="Proteomes" id="UP000696485">
    <property type="component" value="Unassembled WGS sequence"/>
</dbReference>
<feature type="signal peptide" evidence="9">
    <location>
        <begin position="1"/>
        <end position="18"/>
    </location>
</feature>
<protein>
    <recommendedName>
        <fullName evidence="9">Peptide hydrolase</fullName>
        <ecNumber evidence="9">3.4.-.-</ecNumber>
    </recommendedName>
</protein>
<reference evidence="11" key="1">
    <citation type="journal article" date="2020" name="Fungal Divers.">
        <title>Resolving the Mortierellaceae phylogeny through synthesis of multi-gene phylogenetics and phylogenomics.</title>
        <authorList>
            <person name="Vandepol N."/>
            <person name="Liber J."/>
            <person name="Desiro A."/>
            <person name="Na H."/>
            <person name="Kennedy M."/>
            <person name="Barry K."/>
            <person name="Grigoriev I.V."/>
            <person name="Miller A.N."/>
            <person name="O'Donnell K."/>
            <person name="Stajich J.E."/>
            <person name="Bonito G."/>
        </authorList>
    </citation>
    <scope>NUCLEOTIDE SEQUENCE</scope>
    <source>
        <strain evidence="11">NVP1</strain>
    </source>
</reference>
<evidence type="ECO:0000256" key="7">
    <source>
        <dbReference type="ARBA" id="ARBA00022833"/>
    </source>
</evidence>
<feature type="domain" description="Peptidase M28" evidence="10">
    <location>
        <begin position="171"/>
        <end position="375"/>
    </location>
</feature>
<accession>A0A9P5SKD3</accession>
<dbReference type="EMBL" id="JAAAUY010000279">
    <property type="protein sequence ID" value="KAF9332141.1"/>
    <property type="molecule type" value="Genomic_DNA"/>
</dbReference>
<dbReference type="GO" id="GO:0004177">
    <property type="term" value="F:aminopeptidase activity"/>
    <property type="evidence" value="ECO:0007669"/>
    <property type="project" value="UniProtKB-KW"/>
</dbReference>
<dbReference type="CDD" id="cd03879">
    <property type="entry name" value="M28_AAP"/>
    <property type="match status" value="1"/>
</dbReference>
<dbReference type="SUPFAM" id="SSF53187">
    <property type="entry name" value="Zn-dependent exopeptidases"/>
    <property type="match status" value="1"/>
</dbReference>
<dbReference type="GO" id="GO:0046872">
    <property type="term" value="F:metal ion binding"/>
    <property type="evidence" value="ECO:0007669"/>
    <property type="project" value="UniProtKB-KW"/>
</dbReference>
<evidence type="ECO:0000256" key="3">
    <source>
        <dbReference type="ARBA" id="ARBA00022670"/>
    </source>
</evidence>
<dbReference type="InterPro" id="IPR007484">
    <property type="entry name" value="Peptidase_M28"/>
</dbReference>
<dbReference type="PANTHER" id="PTHR12147">
    <property type="entry name" value="METALLOPEPTIDASE M28 FAMILY MEMBER"/>
    <property type="match status" value="1"/>
</dbReference>
<dbReference type="InterPro" id="IPR045175">
    <property type="entry name" value="M28_fam"/>
</dbReference>
<comment type="similarity">
    <text evidence="8">Belongs to the peptidase M28 family. M28E subfamily.</text>
</comment>